<reference evidence="7" key="1">
    <citation type="submission" date="2021-01" db="UniProtKB">
        <authorList>
            <consortium name="EnsemblMetazoa"/>
        </authorList>
    </citation>
    <scope>IDENTIFICATION</scope>
</reference>
<keyword evidence="5" id="KW-1133">Transmembrane helix</keyword>
<proteinExistence type="inferred from homology"/>
<evidence type="ECO:0000256" key="2">
    <source>
        <dbReference type="ARBA" id="ARBA00023295"/>
    </source>
</evidence>
<evidence type="ECO:0000313" key="8">
    <source>
        <dbReference type="Proteomes" id="UP000594260"/>
    </source>
</evidence>
<comment type="similarity">
    <text evidence="4">Belongs to the glycosyl hydrolase 18 family.</text>
</comment>
<dbReference type="InterPro" id="IPR050314">
    <property type="entry name" value="Glycosyl_Hydrlase_18"/>
</dbReference>
<dbReference type="InParanoid" id="A0A7M7JC51"/>
<dbReference type="PROSITE" id="PS01095">
    <property type="entry name" value="GH18_1"/>
    <property type="match status" value="1"/>
</dbReference>
<dbReference type="GO" id="GO:0005576">
    <property type="term" value="C:extracellular region"/>
    <property type="evidence" value="ECO:0007669"/>
    <property type="project" value="TreeGrafter"/>
</dbReference>
<accession>A0A7M7JC51</accession>
<evidence type="ECO:0000313" key="7">
    <source>
        <dbReference type="EnsemblMetazoa" id="XP_022649860"/>
    </source>
</evidence>
<evidence type="ECO:0000256" key="1">
    <source>
        <dbReference type="ARBA" id="ARBA00022801"/>
    </source>
</evidence>
<dbReference type="GO" id="GO:0006032">
    <property type="term" value="P:chitin catabolic process"/>
    <property type="evidence" value="ECO:0007669"/>
    <property type="project" value="UniProtKB-ARBA"/>
</dbReference>
<keyword evidence="8" id="KW-1185">Reference proteome</keyword>
<evidence type="ECO:0000256" key="3">
    <source>
        <dbReference type="RuleBase" id="RU000489"/>
    </source>
</evidence>
<dbReference type="OrthoDB" id="10066324at2759"/>
<evidence type="ECO:0000256" key="4">
    <source>
        <dbReference type="RuleBase" id="RU004453"/>
    </source>
</evidence>
<dbReference type="GO" id="GO:0008061">
    <property type="term" value="F:chitin binding"/>
    <property type="evidence" value="ECO:0007669"/>
    <property type="project" value="InterPro"/>
</dbReference>
<keyword evidence="2 3" id="KW-0326">Glycosidase</keyword>
<dbReference type="InterPro" id="IPR011583">
    <property type="entry name" value="Chitinase_II/V-like_cat"/>
</dbReference>
<dbReference type="InterPro" id="IPR001579">
    <property type="entry name" value="Glyco_hydro_18_chit_AS"/>
</dbReference>
<dbReference type="PANTHER" id="PTHR11177:SF390">
    <property type="entry name" value="CHITINASE 11"/>
    <property type="match status" value="1"/>
</dbReference>
<feature type="transmembrane region" description="Helical" evidence="5">
    <location>
        <begin position="43"/>
        <end position="68"/>
    </location>
</feature>
<protein>
    <recommendedName>
        <fullName evidence="6">GH18 domain-containing protein</fullName>
    </recommendedName>
</protein>
<feature type="domain" description="GH18" evidence="6">
    <location>
        <begin position="80"/>
        <end position="461"/>
    </location>
</feature>
<keyword evidence="5" id="KW-0812">Transmembrane</keyword>
<organism evidence="7 8">
    <name type="scientific">Varroa destructor</name>
    <name type="common">Honeybee mite</name>
    <dbReference type="NCBI Taxonomy" id="109461"/>
    <lineage>
        <taxon>Eukaryota</taxon>
        <taxon>Metazoa</taxon>
        <taxon>Ecdysozoa</taxon>
        <taxon>Arthropoda</taxon>
        <taxon>Chelicerata</taxon>
        <taxon>Arachnida</taxon>
        <taxon>Acari</taxon>
        <taxon>Parasitiformes</taxon>
        <taxon>Mesostigmata</taxon>
        <taxon>Gamasina</taxon>
        <taxon>Dermanyssoidea</taxon>
        <taxon>Varroidae</taxon>
        <taxon>Varroa</taxon>
    </lineage>
</organism>
<dbReference type="GO" id="GO:0005975">
    <property type="term" value="P:carbohydrate metabolic process"/>
    <property type="evidence" value="ECO:0007669"/>
    <property type="project" value="InterPro"/>
</dbReference>
<dbReference type="Pfam" id="PF00704">
    <property type="entry name" value="Glyco_hydro_18"/>
    <property type="match status" value="1"/>
</dbReference>
<dbReference type="SMART" id="SM00636">
    <property type="entry name" value="Glyco_18"/>
    <property type="match status" value="1"/>
</dbReference>
<dbReference type="GO" id="GO:0004568">
    <property type="term" value="F:chitinase activity"/>
    <property type="evidence" value="ECO:0007669"/>
    <property type="project" value="UniProtKB-ARBA"/>
</dbReference>
<dbReference type="InterPro" id="IPR001223">
    <property type="entry name" value="Glyco_hydro18_cat"/>
</dbReference>
<keyword evidence="1 3" id="KW-0378">Hydrolase</keyword>
<dbReference type="RefSeq" id="XP_022649860.1">
    <property type="nucleotide sequence ID" value="XM_022794125.1"/>
</dbReference>
<dbReference type="GeneID" id="111245587"/>
<sequence>MAICIQMEPTRKIRNIDLPAEPQCCQKSLQDPLRWQACIGSNVILCMIVFIVNVALIFCVSLIIVAYVNIKLGPRDDTTRRVVCYYRWKINSLEPSAVSTSLLCTHLILSFATVGSDFQLNLTDVGGIAGVKQTTAYFRLDRVRYRVINEIRKKTKIRAREDSDLFNSSEFRSVRVMLSVGGGGGNAHFAEMVGSHDNRNVFLKSCAEVIRITALDGLDFDWEFPGFRDRGQLATLLRDTSAMLSGIASNQSDPFELSIAIPGPFTLALGFDVREISRYCSFVNLMAYDLVLLNSVFRQTALHSALHAQPSWWYIPFAVDFTVSFWLMLGLTRPMINLGIPTYGVGYELTNKYQTGLFSSVKGYLRMGANVNYETICEIAKSQPIKTHRHEASGAPFIDDSNGTWISFDDPISITKKVEYARTKGLGGIMIFSLNADDHAGKCGQQQFPLTMTAVKNWRISTSTPVRLNRTNESVSGRMRSL</sequence>
<dbReference type="OMA" id="IHAMRKK"/>
<dbReference type="EnsemblMetazoa" id="XM_022794125">
    <property type="protein sequence ID" value="XP_022649860"/>
    <property type="gene ID" value="LOC111245587"/>
</dbReference>
<name>A0A7M7JC51_VARDE</name>
<dbReference type="Proteomes" id="UP000594260">
    <property type="component" value="Unplaced"/>
</dbReference>
<dbReference type="KEGG" id="vde:111245587"/>
<evidence type="ECO:0000256" key="5">
    <source>
        <dbReference type="SAM" id="Phobius"/>
    </source>
</evidence>
<dbReference type="Gene3D" id="3.20.20.80">
    <property type="entry name" value="Glycosidases"/>
    <property type="match status" value="2"/>
</dbReference>
<dbReference type="InterPro" id="IPR017853">
    <property type="entry name" value="GH"/>
</dbReference>
<dbReference type="PROSITE" id="PS51910">
    <property type="entry name" value="GH18_2"/>
    <property type="match status" value="1"/>
</dbReference>
<dbReference type="PANTHER" id="PTHR11177">
    <property type="entry name" value="CHITINASE"/>
    <property type="match status" value="1"/>
</dbReference>
<keyword evidence="5" id="KW-0472">Membrane</keyword>
<dbReference type="SUPFAM" id="SSF51445">
    <property type="entry name" value="(Trans)glycosidases"/>
    <property type="match status" value="1"/>
</dbReference>
<evidence type="ECO:0000259" key="6">
    <source>
        <dbReference type="PROSITE" id="PS51910"/>
    </source>
</evidence>
<dbReference type="AlphaFoldDB" id="A0A7M7JC51"/>